<keyword evidence="2" id="KW-1185">Reference proteome</keyword>
<comment type="caution">
    <text evidence="1">The sequence shown here is derived from an EMBL/GenBank/DDBJ whole genome shotgun (WGS) entry which is preliminary data.</text>
</comment>
<sequence>MRFRHVSRSWKGKSVTQRDRDYYHALSKSWQAFSVVRDQNARWMLEAQYDKAKNGLVNQGRERFKHAMDVVNEWKEHEKE</sequence>
<organism evidence="1 2">
    <name type="scientific">Paenibacillus marchantiophytorum</name>
    <dbReference type="NCBI Taxonomy" id="1619310"/>
    <lineage>
        <taxon>Bacteria</taxon>
        <taxon>Bacillati</taxon>
        <taxon>Bacillota</taxon>
        <taxon>Bacilli</taxon>
        <taxon>Bacillales</taxon>
        <taxon>Paenibacillaceae</taxon>
        <taxon>Paenibacillus</taxon>
    </lineage>
</organism>
<name>A0ABQ2BRL2_9BACL</name>
<protein>
    <submittedName>
        <fullName evidence="1">Uncharacterized protein</fullName>
    </submittedName>
</protein>
<evidence type="ECO:0000313" key="1">
    <source>
        <dbReference type="EMBL" id="GGI44031.1"/>
    </source>
</evidence>
<gene>
    <name evidence="1" type="ORF">GCM10008018_05070</name>
</gene>
<dbReference type="RefSeq" id="WP_189007122.1">
    <property type="nucleotide sequence ID" value="NZ_BMHE01000002.1"/>
</dbReference>
<accession>A0ABQ2BRL2</accession>
<evidence type="ECO:0000313" key="2">
    <source>
        <dbReference type="Proteomes" id="UP000615455"/>
    </source>
</evidence>
<dbReference type="Proteomes" id="UP000615455">
    <property type="component" value="Unassembled WGS sequence"/>
</dbReference>
<dbReference type="EMBL" id="BMHE01000002">
    <property type="protein sequence ID" value="GGI44031.1"/>
    <property type="molecule type" value="Genomic_DNA"/>
</dbReference>
<reference evidence="2" key="1">
    <citation type="journal article" date="2019" name="Int. J. Syst. Evol. Microbiol.">
        <title>The Global Catalogue of Microorganisms (GCM) 10K type strain sequencing project: providing services to taxonomists for standard genome sequencing and annotation.</title>
        <authorList>
            <consortium name="The Broad Institute Genomics Platform"/>
            <consortium name="The Broad Institute Genome Sequencing Center for Infectious Disease"/>
            <person name="Wu L."/>
            <person name="Ma J."/>
        </authorList>
    </citation>
    <scope>NUCLEOTIDE SEQUENCE [LARGE SCALE GENOMIC DNA]</scope>
    <source>
        <strain evidence="2">CGMCC 1.15043</strain>
    </source>
</reference>
<proteinExistence type="predicted"/>